<organism evidence="1">
    <name type="scientific">uncultured Caudovirales phage</name>
    <dbReference type="NCBI Taxonomy" id="2100421"/>
    <lineage>
        <taxon>Viruses</taxon>
        <taxon>Duplodnaviria</taxon>
        <taxon>Heunggongvirae</taxon>
        <taxon>Uroviricota</taxon>
        <taxon>Caudoviricetes</taxon>
        <taxon>Peduoviridae</taxon>
        <taxon>Maltschvirus</taxon>
        <taxon>Maltschvirus maltsch</taxon>
    </lineage>
</organism>
<accession>A0A6J5QMX2</accession>
<name>A0A6J5QMX2_9CAUD</name>
<reference evidence="1" key="1">
    <citation type="submission" date="2020-05" db="EMBL/GenBank/DDBJ databases">
        <authorList>
            <person name="Chiriac C."/>
            <person name="Salcher M."/>
            <person name="Ghai R."/>
            <person name="Kavagutti S V."/>
        </authorList>
    </citation>
    <scope>NUCLEOTIDE SEQUENCE</scope>
</reference>
<dbReference type="EMBL" id="LR797078">
    <property type="protein sequence ID" value="CAB4185793.1"/>
    <property type="molecule type" value="Genomic_DNA"/>
</dbReference>
<evidence type="ECO:0000313" key="1">
    <source>
        <dbReference type="EMBL" id="CAB4185793.1"/>
    </source>
</evidence>
<proteinExistence type="predicted"/>
<sequence length="143" mass="14796">MSTTLSVSRQANKFVTITKPKTLTVVVEPSDEVIQVRDPGVSGPANVIAIGTVTSGVAAAATITGTSPNQVLNLVLPVSGSYRHVQSVSASTWTVIHNLGYYPGGVSVIDSGETVVVGDVTHVDTNTFTVSFSTPFSGKVYVS</sequence>
<protein>
    <submittedName>
        <fullName evidence="1">Uncharacterized protein</fullName>
    </submittedName>
</protein>
<gene>
    <name evidence="1" type="ORF">UFOVP1130_126</name>
</gene>